<dbReference type="RefSeq" id="WP_074375053.1">
    <property type="nucleotide sequence ID" value="NZ_AP024908.1"/>
</dbReference>
<sequence length="195" mass="21577">MKNKIFAIILGVAFCKSVAACELPDSIEKIGDIEAALKCLESRMSNLENERGNGNVDVVTQLGKKMTFSSQQSVEQSGIVFDVISCKKSRHVNCEIRITSLDSDLVFELDKNSKIFDESGFESTVKHANVGGVESRFPKYAEVHKRLISNIPTVVNLQFPLPNANSTAISAIRLVYELNDSKDIVVYVRNVSFSK</sequence>
<dbReference type="AlphaFoldDB" id="A0A1N6MB43"/>
<accession>A0A1N6MB43</accession>
<gene>
    <name evidence="1" type="ORF">VSP9026_04436</name>
</gene>
<organism evidence="1 2">
    <name type="scientific">Vibrio spartinae</name>
    <dbReference type="NCBI Taxonomy" id="1918945"/>
    <lineage>
        <taxon>Bacteria</taxon>
        <taxon>Pseudomonadati</taxon>
        <taxon>Pseudomonadota</taxon>
        <taxon>Gammaproteobacteria</taxon>
        <taxon>Vibrionales</taxon>
        <taxon>Vibrionaceae</taxon>
        <taxon>Vibrio</taxon>
    </lineage>
</organism>
<dbReference type="EMBL" id="FSSB01000036">
    <property type="protein sequence ID" value="SIO96633.1"/>
    <property type="molecule type" value="Genomic_DNA"/>
</dbReference>
<evidence type="ECO:0000313" key="1">
    <source>
        <dbReference type="EMBL" id="SIO96633.1"/>
    </source>
</evidence>
<protein>
    <submittedName>
        <fullName evidence="1">Uncharacterized protein</fullName>
    </submittedName>
</protein>
<name>A0A1N6MB43_9VIBR</name>
<evidence type="ECO:0000313" key="2">
    <source>
        <dbReference type="Proteomes" id="UP000184774"/>
    </source>
</evidence>
<reference evidence="1 2" key="1">
    <citation type="submission" date="2016-12" db="EMBL/GenBank/DDBJ databases">
        <authorList>
            <person name="Song W.-J."/>
            <person name="Kurnit D.M."/>
        </authorList>
    </citation>
    <scope>NUCLEOTIDE SEQUENCE [LARGE SCALE GENOMIC DNA]</scope>
    <source>
        <strain evidence="1 2">CECT 9026</strain>
    </source>
</reference>
<dbReference type="Proteomes" id="UP000184774">
    <property type="component" value="Unassembled WGS sequence"/>
</dbReference>
<proteinExistence type="predicted"/>